<accession>A0A6I1FR30</accession>
<evidence type="ECO:0000259" key="1">
    <source>
        <dbReference type="Pfam" id="PF13472"/>
    </source>
</evidence>
<protein>
    <submittedName>
        <fullName evidence="2">SGNH/GDSL hydrolase family protein</fullName>
    </submittedName>
</protein>
<dbReference type="Gene3D" id="3.40.50.1110">
    <property type="entry name" value="SGNH hydrolase"/>
    <property type="match status" value="1"/>
</dbReference>
<feature type="domain" description="SGNH hydrolase-type esterase" evidence="1">
    <location>
        <begin position="29"/>
        <end position="231"/>
    </location>
</feature>
<dbReference type="EMBL" id="WEIO01000016">
    <property type="protein sequence ID" value="KAB7704242.1"/>
    <property type="molecule type" value="Genomic_DNA"/>
</dbReference>
<sequence length="244" mass="27368">MYRIHQYQQGELEAPADPVVDEEKTGFIAFGDSNTSGSYFKDQYPEYQNNKWTDQVAAEYSKGMETDVYNAGVSGDETNEGMARFKKEVLDLNPSAVSIMFGLNDALLLSNGQPQVSKAQFEKNIKSMVTQLKAKDVKILLMTNPPVNEELYYNFYSTKNLKQLYADKGGIRKWTNSYNDIVRKVAKDQKVQLIDNYANAIAKAGSETDSAISKSGLVDNLIGLHWSPKGNSMIAYSVKYYLSK</sequence>
<name>A0A6I1FR30_9BACI</name>
<dbReference type="SUPFAM" id="SSF52266">
    <property type="entry name" value="SGNH hydrolase"/>
    <property type="match status" value="1"/>
</dbReference>
<dbReference type="Proteomes" id="UP000429595">
    <property type="component" value="Unassembled WGS sequence"/>
</dbReference>
<dbReference type="InterPro" id="IPR013830">
    <property type="entry name" value="SGNH_hydro"/>
</dbReference>
<dbReference type="InterPro" id="IPR045136">
    <property type="entry name" value="Iah1-like"/>
</dbReference>
<dbReference type="GO" id="GO:0016787">
    <property type="term" value="F:hydrolase activity"/>
    <property type="evidence" value="ECO:0007669"/>
    <property type="project" value="UniProtKB-KW"/>
</dbReference>
<dbReference type="PANTHER" id="PTHR14209:SF19">
    <property type="entry name" value="ISOAMYL ACETATE-HYDROLYZING ESTERASE 1 HOMOLOG"/>
    <property type="match status" value="1"/>
</dbReference>
<evidence type="ECO:0000313" key="3">
    <source>
        <dbReference type="Proteomes" id="UP000429595"/>
    </source>
</evidence>
<dbReference type="Pfam" id="PF13472">
    <property type="entry name" value="Lipase_GDSL_2"/>
    <property type="match status" value="1"/>
</dbReference>
<dbReference type="InterPro" id="IPR036514">
    <property type="entry name" value="SGNH_hydro_sf"/>
</dbReference>
<comment type="caution">
    <text evidence="2">The sequence shown here is derived from an EMBL/GenBank/DDBJ whole genome shotgun (WGS) entry which is preliminary data.</text>
</comment>
<dbReference type="AlphaFoldDB" id="A0A6I1FR30"/>
<evidence type="ECO:0000313" key="2">
    <source>
        <dbReference type="EMBL" id="KAB7704242.1"/>
    </source>
</evidence>
<proteinExistence type="predicted"/>
<dbReference type="PANTHER" id="PTHR14209">
    <property type="entry name" value="ISOAMYL ACETATE-HYDROLYZING ESTERASE 1"/>
    <property type="match status" value="1"/>
</dbReference>
<organism evidence="2 3">
    <name type="scientific">Bacillus aerolatus</name>
    <dbReference type="NCBI Taxonomy" id="2653354"/>
    <lineage>
        <taxon>Bacteria</taxon>
        <taxon>Bacillati</taxon>
        <taxon>Bacillota</taxon>
        <taxon>Bacilli</taxon>
        <taxon>Bacillales</taxon>
        <taxon>Bacillaceae</taxon>
        <taxon>Bacillus</taxon>
    </lineage>
</organism>
<reference evidence="2 3" key="1">
    <citation type="submission" date="2019-10" db="EMBL/GenBank/DDBJ databases">
        <title>Bacillus aerolatum sp. nov., isolated from bioaerosol of sport playgrounds.</title>
        <authorList>
            <person name="Chen P."/>
            <person name="Zhang G."/>
        </authorList>
    </citation>
    <scope>NUCLEOTIDE SEQUENCE [LARGE SCALE GENOMIC DNA]</scope>
    <source>
        <strain evidence="2 3">CX253</strain>
    </source>
</reference>
<keyword evidence="3" id="KW-1185">Reference proteome</keyword>
<dbReference type="RefSeq" id="WP_152154543.1">
    <property type="nucleotide sequence ID" value="NZ_WEIO01000016.1"/>
</dbReference>
<gene>
    <name evidence="2" type="ORF">F9802_18305</name>
</gene>
<keyword evidence="2" id="KW-0378">Hydrolase</keyword>